<dbReference type="Gene3D" id="3.40.50.740">
    <property type="match status" value="1"/>
</dbReference>
<gene>
    <name evidence="7" type="ORF">FJZ47_08630</name>
</gene>
<dbReference type="GO" id="GO:0051536">
    <property type="term" value="F:iron-sulfur cluster binding"/>
    <property type="evidence" value="ECO:0007669"/>
    <property type="project" value="UniProtKB-KW"/>
</dbReference>
<dbReference type="GO" id="GO:0046872">
    <property type="term" value="F:metal ion binding"/>
    <property type="evidence" value="ECO:0007669"/>
    <property type="project" value="UniProtKB-KW"/>
</dbReference>
<dbReference type="Gene3D" id="2.20.25.90">
    <property type="entry name" value="ADC-like domains"/>
    <property type="match status" value="1"/>
</dbReference>
<evidence type="ECO:0000256" key="2">
    <source>
        <dbReference type="ARBA" id="ARBA00022723"/>
    </source>
</evidence>
<comment type="caution">
    <text evidence="7">The sequence shown here is derived from an EMBL/GenBank/DDBJ whole genome shotgun (WGS) entry which is preliminary data.</text>
</comment>
<evidence type="ECO:0000256" key="1">
    <source>
        <dbReference type="ARBA" id="ARBA00010312"/>
    </source>
</evidence>
<dbReference type="SUPFAM" id="SSF53706">
    <property type="entry name" value="Formate dehydrogenase/DMSO reductase, domains 1-3"/>
    <property type="match status" value="1"/>
</dbReference>
<evidence type="ECO:0000313" key="8">
    <source>
        <dbReference type="Proteomes" id="UP000712673"/>
    </source>
</evidence>
<keyword evidence="5" id="KW-0472">Membrane</keyword>
<dbReference type="InterPro" id="IPR006657">
    <property type="entry name" value="MoPterin_dinucl-bd_dom"/>
</dbReference>
<dbReference type="InterPro" id="IPR006963">
    <property type="entry name" value="Mopterin_OxRdtase_4Fe-4S_dom"/>
</dbReference>
<dbReference type="PROSITE" id="PS51669">
    <property type="entry name" value="4FE4S_MOW_BIS_MGD"/>
    <property type="match status" value="1"/>
</dbReference>
<keyword evidence="2" id="KW-0479">Metal-binding</keyword>
<proteinExistence type="inferred from homology"/>
<feature type="transmembrane region" description="Helical" evidence="5">
    <location>
        <begin position="135"/>
        <end position="156"/>
    </location>
</feature>
<feature type="domain" description="4Fe-4S Mo/W bis-MGD-type" evidence="6">
    <location>
        <begin position="4"/>
        <end position="62"/>
    </location>
</feature>
<dbReference type="InterPro" id="IPR050612">
    <property type="entry name" value="Prok_Mopterin_Oxidored"/>
</dbReference>
<name>A0A937W167_UNCTE</name>
<dbReference type="GO" id="GO:0016491">
    <property type="term" value="F:oxidoreductase activity"/>
    <property type="evidence" value="ECO:0007669"/>
    <property type="project" value="InterPro"/>
</dbReference>
<keyword evidence="3" id="KW-0408">Iron</keyword>
<dbReference type="EMBL" id="VGLS01000211">
    <property type="protein sequence ID" value="MBM3223850.1"/>
    <property type="molecule type" value="Genomic_DNA"/>
</dbReference>
<dbReference type="Pfam" id="PF04879">
    <property type="entry name" value="Molybdop_Fe4S4"/>
    <property type="match status" value="1"/>
</dbReference>
<evidence type="ECO:0000256" key="3">
    <source>
        <dbReference type="ARBA" id="ARBA00023004"/>
    </source>
</evidence>
<dbReference type="Pfam" id="PF00384">
    <property type="entry name" value="Molybdopterin"/>
    <property type="match status" value="1"/>
</dbReference>
<reference evidence="7" key="1">
    <citation type="submission" date="2019-03" db="EMBL/GenBank/DDBJ databases">
        <title>Lake Tanganyika Metagenome-Assembled Genomes (MAGs).</title>
        <authorList>
            <person name="Tran P."/>
        </authorList>
    </citation>
    <scope>NUCLEOTIDE SEQUENCE</scope>
    <source>
        <strain evidence="7">K_DeepCast_65m_m2_066</strain>
    </source>
</reference>
<dbReference type="Gene3D" id="2.40.40.20">
    <property type="match status" value="1"/>
</dbReference>
<keyword evidence="5" id="KW-1133">Transmembrane helix</keyword>
<dbReference type="SUPFAM" id="SSF50692">
    <property type="entry name" value="ADC-like"/>
    <property type="match status" value="1"/>
</dbReference>
<keyword evidence="4" id="KW-0411">Iron-sulfur</keyword>
<dbReference type="Proteomes" id="UP000712673">
    <property type="component" value="Unassembled WGS sequence"/>
</dbReference>
<dbReference type="InterPro" id="IPR006656">
    <property type="entry name" value="Mopterin_OxRdtase"/>
</dbReference>
<dbReference type="GO" id="GO:0043546">
    <property type="term" value="F:molybdopterin cofactor binding"/>
    <property type="evidence" value="ECO:0007669"/>
    <property type="project" value="InterPro"/>
</dbReference>
<dbReference type="InterPro" id="IPR009010">
    <property type="entry name" value="Asp_de-COase-like_dom_sf"/>
</dbReference>
<comment type="similarity">
    <text evidence="1">Belongs to the prokaryotic molybdopterin-containing oxidoreductase family.</text>
</comment>
<organism evidence="7 8">
    <name type="scientific">Tectimicrobiota bacterium</name>
    <dbReference type="NCBI Taxonomy" id="2528274"/>
    <lineage>
        <taxon>Bacteria</taxon>
        <taxon>Pseudomonadati</taxon>
        <taxon>Nitrospinota/Tectimicrobiota group</taxon>
        <taxon>Candidatus Tectimicrobiota</taxon>
    </lineage>
</organism>
<evidence type="ECO:0000259" key="6">
    <source>
        <dbReference type="PROSITE" id="PS51669"/>
    </source>
</evidence>
<dbReference type="PANTHER" id="PTHR43742">
    <property type="entry name" value="TRIMETHYLAMINE-N-OXIDE REDUCTASE"/>
    <property type="match status" value="1"/>
</dbReference>
<sequence length="676" mass="72895">MSQTRHVRTMCPMSCHPTLCGMLAEVEHGKLLKITGDKDNPDSQGFLCVRGQASREVIDNPHRLLHPMMRDQRTEDAWRQASWDEVLERIATHMQSVGREAVGIWSGHGASANNYGTRIGGQLLRRFANLYGSQWWSGAIICWGLGGFGLGLTGVLETNTKEDMGQHADLILMWGANLASQPNTSRHLIAAKRRGAYIVTIDVRETETAAHSDEVLCLRPGTDSALALALMHVMIAEGLYDRAFVAQHTVGFEALAAHVQAHSPAWAAGITGLPAERIIALARRYATTRPAMIVLGGSSMHKGANSWQAGRAIACLPALTGNLGIPGGGFGPRHGSSSHGQGLANIAADDRRPAGDYIPSQMPRMTEAFLAGRVQVLLLFGANLLSSFADANAMAAGLAQVGLVVSHDLFMNDTARRFADIILPGTAWLEELGCKMTNTHLYLMEQALAAPGETRSLTWVIRALAERLGLTDFFPWPSEEAMIDAILAHPSTGHSTVVGLRTQGGIGALRISHVAHPDLRFSTPSGKVEFYSQRALDLGMPPLPIYQGVGDIPQQLRLAQGRTLTHFHSFYDHGRALPTLAKLDPEPAVWISPADAAARQIEDGKEMRLLNERGVVQARAHVTDRVPAGTVWMRDGWADLNCVTSGEACIPDAAVDLFPFAAGQAAFEALVEAAPL</sequence>
<dbReference type="SMART" id="SM00926">
    <property type="entry name" value="Molybdop_Fe4S4"/>
    <property type="match status" value="1"/>
</dbReference>
<dbReference type="PANTHER" id="PTHR43742:SF6">
    <property type="entry name" value="OXIDOREDUCTASE YYAE-RELATED"/>
    <property type="match status" value="1"/>
</dbReference>
<evidence type="ECO:0000313" key="7">
    <source>
        <dbReference type="EMBL" id="MBM3223850.1"/>
    </source>
</evidence>
<evidence type="ECO:0000256" key="4">
    <source>
        <dbReference type="ARBA" id="ARBA00023014"/>
    </source>
</evidence>
<dbReference type="Gene3D" id="3.40.228.10">
    <property type="entry name" value="Dimethylsulfoxide Reductase, domain 2"/>
    <property type="match status" value="1"/>
</dbReference>
<dbReference type="Gene3D" id="3.30.2070.10">
    <property type="entry name" value="Formate dehydrogenase/DMSO reductase"/>
    <property type="match status" value="1"/>
</dbReference>
<accession>A0A937W167</accession>
<protein>
    <recommendedName>
        <fullName evidence="6">4Fe-4S Mo/W bis-MGD-type domain-containing protein</fullName>
    </recommendedName>
</protein>
<dbReference type="CDD" id="cd02775">
    <property type="entry name" value="MopB_CT"/>
    <property type="match status" value="1"/>
</dbReference>
<evidence type="ECO:0000256" key="5">
    <source>
        <dbReference type="SAM" id="Phobius"/>
    </source>
</evidence>
<dbReference type="Pfam" id="PF01568">
    <property type="entry name" value="Molydop_binding"/>
    <property type="match status" value="1"/>
</dbReference>
<keyword evidence="5" id="KW-0812">Transmembrane</keyword>
<dbReference type="AlphaFoldDB" id="A0A937W167"/>